<dbReference type="EMBL" id="CM023473">
    <property type="protein sequence ID" value="KAH7954661.1"/>
    <property type="molecule type" value="Genomic_DNA"/>
</dbReference>
<evidence type="ECO:0000313" key="2">
    <source>
        <dbReference type="Proteomes" id="UP000821865"/>
    </source>
</evidence>
<reference evidence="1" key="1">
    <citation type="submission" date="2020-05" db="EMBL/GenBank/DDBJ databases">
        <title>Large-scale comparative analyses of tick genomes elucidate their genetic diversity and vector capacities.</title>
        <authorList>
            <person name="Jia N."/>
            <person name="Wang J."/>
            <person name="Shi W."/>
            <person name="Du L."/>
            <person name="Sun Y."/>
            <person name="Zhan W."/>
            <person name="Jiang J."/>
            <person name="Wang Q."/>
            <person name="Zhang B."/>
            <person name="Ji P."/>
            <person name="Sakyi L.B."/>
            <person name="Cui X."/>
            <person name="Yuan T."/>
            <person name="Jiang B."/>
            <person name="Yang W."/>
            <person name="Lam T.T.-Y."/>
            <person name="Chang Q."/>
            <person name="Ding S."/>
            <person name="Wang X."/>
            <person name="Zhu J."/>
            <person name="Ruan X."/>
            <person name="Zhao L."/>
            <person name="Wei J."/>
            <person name="Que T."/>
            <person name="Du C."/>
            <person name="Cheng J."/>
            <person name="Dai P."/>
            <person name="Han X."/>
            <person name="Huang E."/>
            <person name="Gao Y."/>
            <person name="Liu J."/>
            <person name="Shao H."/>
            <person name="Ye R."/>
            <person name="Li L."/>
            <person name="Wei W."/>
            <person name="Wang X."/>
            <person name="Wang C."/>
            <person name="Yang T."/>
            <person name="Huo Q."/>
            <person name="Li W."/>
            <person name="Guo W."/>
            <person name="Chen H."/>
            <person name="Zhou L."/>
            <person name="Ni X."/>
            <person name="Tian J."/>
            <person name="Zhou Y."/>
            <person name="Sheng Y."/>
            <person name="Liu T."/>
            <person name="Pan Y."/>
            <person name="Xia L."/>
            <person name="Li J."/>
            <person name="Zhao F."/>
            <person name="Cao W."/>
        </authorList>
    </citation>
    <scope>NUCLEOTIDE SEQUENCE</scope>
    <source>
        <strain evidence="1">Dsil-2018</strain>
    </source>
</reference>
<organism evidence="1 2">
    <name type="scientific">Dermacentor silvarum</name>
    <name type="common">Tick</name>
    <dbReference type="NCBI Taxonomy" id="543639"/>
    <lineage>
        <taxon>Eukaryota</taxon>
        <taxon>Metazoa</taxon>
        <taxon>Ecdysozoa</taxon>
        <taxon>Arthropoda</taxon>
        <taxon>Chelicerata</taxon>
        <taxon>Arachnida</taxon>
        <taxon>Acari</taxon>
        <taxon>Parasitiformes</taxon>
        <taxon>Ixodida</taxon>
        <taxon>Ixodoidea</taxon>
        <taxon>Ixodidae</taxon>
        <taxon>Rhipicephalinae</taxon>
        <taxon>Dermacentor</taxon>
    </lineage>
</organism>
<proteinExistence type="predicted"/>
<dbReference type="Proteomes" id="UP000821865">
    <property type="component" value="Chromosome 4"/>
</dbReference>
<evidence type="ECO:0000313" key="1">
    <source>
        <dbReference type="EMBL" id="KAH7954661.1"/>
    </source>
</evidence>
<keyword evidence="2" id="KW-1185">Reference proteome</keyword>
<name>A0ACB8CZX3_DERSI</name>
<comment type="caution">
    <text evidence="1">The sequence shown here is derived from an EMBL/GenBank/DDBJ whole genome shotgun (WGS) entry which is preliminary data.</text>
</comment>
<sequence length="256" mass="27460">MYSDCSCVNGTLTHLAGVSTERLLVEGVQATRSRCHVDCPLLFVYLLGIFLALSSAFLNAAPATAATISLSWVGGNAVDDVLTAEFLAAASCTRLLPRNVHAWVGPADASRHTESGDIAGMAEESFPSYFHAYLGAGSTSLTPRDIRFRPKPGSIPAPVILGGIMDEMCLAWHRPCGSSGNCIAYQNEDMARGMFYALVAMLSMSTLLFYLSLLAHRRRARKREAARSMQALFIGSGIHSIGTPKDTNDVSSPISR</sequence>
<protein>
    <submittedName>
        <fullName evidence="1">Uncharacterized protein</fullName>
    </submittedName>
</protein>
<gene>
    <name evidence="1" type="ORF">HPB49_020692</name>
</gene>
<accession>A0ACB8CZX3</accession>